<proteinExistence type="predicted"/>
<keyword evidence="3" id="KW-0804">Transcription</keyword>
<dbReference type="AlphaFoldDB" id="A0A0P1IQK1"/>
<dbReference type="InterPro" id="IPR019888">
    <property type="entry name" value="Tscrpt_reg_AsnC-like"/>
</dbReference>
<dbReference type="Proteomes" id="UP000051260">
    <property type="component" value="Unassembled WGS sequence"/>
</dbReference>
<dbReference type="SMART" id="SM00344">
    <property type="entry name" value="HTH_ASNC"/>
    <property type="match status" value="1"/>
</dbReference>
<dbReference type="Gene3D" id="1.10.10.10">
    <property type="entry name" value="Winged helix-like DNA-binding domain superfamily/Winged helix DNA-binding domain"/>
    <property type="match status" value="1"/>
</dbReference>
<feature type="compositionally biased region" description="Basic and acidic residues" evidence="4">
    <location>
        <begin position="14"/>
        <end position="30"/>
    </location>
</feature>
<dbReference type="Pfam" id="PF01037">
    <property type="entry name" value="AsnC_trans_reg"/>
    <property type="match status" value="1"/>
</dbReference>
<name>A0A0P1IQK1_9RHOB</name>
<dbReference type="GO" id="GO:0043200">
    <property type="term" value="P:response to amino acid"/>
    <property type="evidence" value="ECO:0007669"/>
    <property type="project" value="TreeGrafter"/>
</dbReference>
<evidence type="ECO:0000259" key="5">
    <source>
        <dbReference type="Pfam" id="PF01037"/>
    </source>
</evidence>
<feature type="domain" description="HTH asnC-type" evidence="6">
    <location>
        <begin position="36"/>
        <end position="71"/>
    </location>
</feature>
<dbReference type="GO" id="GO:0006355">
    <property type="term" value="P:regulation of DNA-templated transcription"/>
    <property type="evidence" value="ECO:0007669"/>
    <property type="project" value="UniProtKB-ARBA"/>
</dbReference>
<dbReference type="CDD" id="cd00090">
    <property type="entry name" value="HTH_ARSR"/>
    <property type="match status" value="1"/>
</dbReference>
<evidence type="ECO:0000256" key="2">
    <source>
        <dbReference type="ARBA" id="ARBA00023125"/>
    </source>
</evidence>
<protein>
    <submittedName>
        <fullName evidence="7">Regulatory protein AsnC</fullName>
    </submittedName>
</protein>
<dbReference type="InterPro" id="IPR036388">
    <property type="entry name" value="WH-like_DNA-bd_sf"/>
</dbReference>
<dbReference type="InterPro" id="IPR011991">
    <property type="entry name" value="ArsR-like_HTH"/>
</dbReference>
<keyword evidence="1" id="KW-0805">Transcription regulation</keyword>
<dbReference type="SUPFAM" id="SSF46785">
    <property type="entry name" value="Winged helix' DNA-binding domain"/>
    <property type="match status" value="1"/>
</dbReference>
<feature type="domain" description="Transcription regulator AsnC/Lrp ligand binding" evidence="5">
    <location>
        <begin position="99"/>
        <end position="167"/>
    </location>
</feature>
<gene>
    <name evidence="7" type="primary">asnC_3</name>
    <name evidence="7" type="ORF">RUE5091_04271</name>
</gene>
<dbReference type="InterPro" id="IPR019887">
    <property type="entry name" value="Tscrpt_reg_AsnC/Lrp_C"/>
</dbReference>
<dbReference type="EMBL" id="CYUD01000020">
    <property type="protein sequence ID" value="CUK18536.1"/>
    <property type="molecule type" value="Genomic_DNA"/>
</dbReference>
<accession>A0A0P1IQK1</accession>
<dbReference type="InterPro" id="IPR000485">
    <property type="entry name" value="AsnC-type_HTH_dom"/>
</dbReference>
<evidence type="ECO:0000259" key="6">
    <source>
        <dbReference type="Pfam" id="PF13404"/>
    </source>
</evidence>
<evidence type="ECO:0000313" key="7">
    <source>
        <dbReference type="EMBL" id="CUK18536.1"/>
    </source>
</evidence>
<dbReference type="InterPro" id="IPR036390">
    <property type="entry name" value="WH_DNA-bd_sf"/>
</dbReference>
<dbReference type="OrthoDB" id="7707281at2"/>
<dbReference type="InterPro" id="IPR011008">
    <property type="entry name" value="Dimeric_a/b-barrel"/>
</dbReference>
<dbReference type="PRINTS" id="PR00033">
    <property type="entry name" value="HTHASNC"/>
</dbReference>
<dbReference type="RefSeq" id="WP_082643763.1">
    <property type="nucleotide sequence ID" value="NZ_CYUD01000020.1"/>
</dbReference>
<keyword evidence="8" id="KW-1185">Reference proteome</keyword>
<keyword evidence="2" id="KW-0238">DNA-binding</keyword>
<dbReference type="Pfam" id="PF13404">
    <property type="entry name" value="HTH_AsnC-type"/>
    <property type="match status" value="1"/>
</dbReference>
<evidence type="ECO:0000256" key="3">
    <source>
        <dbReference type="ARBA" id="ARBA00023163"/>
    </source>
</evidence>
<evidence type="ECO:0000256" key="1">
    <source>
        <dbReference type="ARBA" id="ARBA00023015"/>
    </source>
</evidence>
<dbReference type="SUPFAM" id="SSF54909">
    <property type="entry name" value="Dimeric alpha+beta barrel"/>
    <property type="match status" value="1"/>
</dbReference>
<dbReference type="PANTHER" id="PTHR30154:SF34">
    <property type="entry name" value="TRANSCRIPTIONAL REGULATOR AZLB"/>
    <property type="match status" value="1"/>
</dbReference>
<organism evidence="7 8">
    <name type="scientific">Ruegeria denitrificans</name>
    <dbReference type="NCBI Taxonomy" id="1715692"/>
    <lineage>
        <taxon>Bacteria</taxon>
        <taxon>Pseudomonadati</taxon>
        <taxon>Pseudomonadota</taxon>
        <taxon>Alphaproteobacteria</taxon>
        <taxon>Rhodobacterales</taxon>
        <taxon>Roseobacteraceae</taxon>
        <taxon>Ruegeria</taxon>
    </lineage>
</organism>
<dbReference type="Gene3D" id="3.30.70.920">
    <property type="match status" value="1"/>
</dbReference>
<evidence type="ECO:0000313" key="8">
    <source>
        <dbReference type="Proteomes" id="UP000051260"/>
    </source>
</evidence>
<evidence type="ECO:0000256" key="4">
    <source>
        <dbReference type="SAM" id="MobiDB-lite"/>
    </source>
</evidence>
<dbReference type="GO" id="GO:0005829">
    <property type="term" value="C:cytosol"/>
    <property type="evidence" value="ECO:0007669"/>
    <property type="project" value="TreeGrafter"/>
</dbReference>
<dbReference type="GO" id="GO:0043565">
    <property type="term" value="F:sequence-specific DNA binding"/>
    <property type="evidence" value="ECO:0007669"/>
    <property type="project" value="InterPro"/>
</dbReference>
<dbReference type="PANTHER" id="PTHR30154">
    <property type="entry name" value="LEUCINE-RESPONSIVE REGULATORY PROTEIN"/>
    <property type="match status" value="1"/>
</dbReference>
<feature type="region of interest" description="Disordered" evidence="4">
    <location>
        <begin position="1"/>
        <end position="30"/>
    </location>
</feature>
<sequence length="185" mass="20653">MPDAAKGNIVNLSRKSEAEKPTRQRGTHSVEERLNSEIVQMLELDGRMPFSEIAQKLSVSEGTVRNRVNAMKEAGLLRIVAIADPTASEYKADAMVCLKVAPGTTPQMVAERLGEVSSVVYILWVTGRFDLMVELVCDEPDDLASFLEDHIHGVEDIVDAEVMLGLKNFKNQFLLKRNWEPRSKI</sequence>
<reference evidence="8" key="1">
    <citation type="submission" date="2015-09" db="EMBL/GenBank/DDBJ databases">
        <authorList>
            <person name="Rodrigo-Torres L."/>
            <person name="Arahal D.R."/>
        </authorList>
    </citation>
    <scope>NUCLEOTIDE SEQUENCE [LARGE SCALE GENOMIC DNA]</scope>
    <source>
        <strain evidence="8">CECT 5091</strain>
    </source>
</reference>